<dbReference type="Gene3D" id="1.10.260.40">
    <property type="entry name" value="lambda repressor-like DNA-binding domains"/>
    <property type="match status" value="1"/>
</dbReference>
<protein>
    <submittedName>
        <fullName evidence="2">Repressor protein CI</fullName>
    </submittedName>
</protein>
<evidence type="ECO:0000259" key="1">
    <source>
        <dbReference type="PROSITE" id="PS50943"/>
    </source>
</evidence>
<dbReference type="SMART" id="SM00530">
    <property type="entry name" value="HTH_XRE"/>
    <property type="match status" value="1"/>
</dbReference>
<dbReference type="GO" id="GO:0003677">
    <property type="term" value="F:DNA binding"/>
    <property type="evidence" value="ECO:0007669"/>
    <property type="project" value="InterPro"/>
</dbReference>
<sequence>MPEQEFNAVFSKRLRYYLSEYNMTQAELAKRLGVGTTSVYNWCNGLKTPRMDKVDAMCDLFHCSRSDLMSDENTEHSTLTPRDEKDIEKIIEHTREQLLSQEGLMFDGDPASPEAVDSILAAMQIGMEMAKKKNKEKYTPKKYKKD</sequence>
<name>A0A8S5M2B6_9CAUD</name>
<evidence type="ECO:0000313" key="2">
    <source>
        <dbReference type="EMBL" id="DAD76199.1"/>
    </source>
</evidence>
<dbReference type="InterPro" id="IPR001387">
    <property type="entry name" value="Cro/C1-type_HTH"/>
</dbReference>
<dbReference type="SUPFAM" id="SSF47413">
    <property type="entry name" value="lambda repressor-like DNA-binding domains"/>
    <property type="match status" value="1"/>
</dbReference>
<organism evidence="2">
    <name type="scientific">Siphoviridae sp. ctrfD19</name>
    <dbReference type="NCBI Taxonomy" id="2826478"/>
    <lineage>
        <taxon>Viruses</taxon>
        <taxon>Duplodnaviria</taxon>
        <taxon>Heunggongvirae</taxon>
        <taxon>Uroviricota</taxon>
        <taxon>Caudoviricetes</taxon>
    </lineage>
</organism>
<dbReference type="EMBL" id="BK014797">
    <property type="protein sequence ID" value="DAD76199.1"/>
    <property type="molecule type" value="Genomic_DNA"/>
</dbReference>
<proteinExistence type="predicted"/>
<reference evidence="2" key="1">
    <citation type="journal article" date="2021" name="Proc. Natl. Acad. Sci. U.S.A.">
        <title>A Catalog of Tens of Thousands of Viruses from Human Metagenomes Reveals Hidden Associations with Chronic Diseases.</title>
        <authorList>
            <person name="Tisza M.J."/>
            <person name="Buck C.B."/>
        </authorList>
    </citation>
    <scope>NUCLEOTIDE SEQUENCE</scope>
    <source>
        <strain evidence="2">CtrfD19</strain>
    </source>
</reference>
<dbReference type="InterPro" id="IPR010982">
    <property type="entry name" value="Lambda_DNA-bd_dom_sf"/>
</dbReference>
<accession>A0A8S5M2B6</accession>
<dbReference type="CDD" id="cd00093">
    <property type="entry name" value="HTH_XRE"/>
    <property type="match status" value="1"/>
</dbReference>
<dbReference type="PROSITE" id="PS50943">
    <property type="entry name" value="HTH_CROC1"/>
    <property type="match status" value="1"/>
</dbReference>
<dbReference type="Pfam" id="PF13443">
    <property type="entry name" value="HTH_26"/>
    <property type="match status" value="1"/>
</dbReference>
<feature type="domain" description="HTH cro/C1-type" evidence="1">
    <location>
        <begin position="14"/>
        <end position="68"/>
    </location>
</feature>